<feature type="region of interest" description="Disordered" evidence="1">
    <location>
        <begin position="1"/>
        <end position="78"/>
    </location>
</feature>
<accession>A0A397UWB5</accession>
<protein>
    <submittedName>
        <fullName evidence="2">Uncharacterized protein</fullName>
    </submittedName>
</protein>
<organism evidence="2 3">
    <name type="scientific">Gigaspora rosea</name>
    <dbReference type="NCBI Taxonomy" id="44941"/>
    <lineage>
        <taxon>Eukaryota</taxon>
        <taxon>Fungi</taxon>
        <taxon>Fungi incertae sedis</taxon>
        <taxon>Mucoromycota</taxon>
        <taxon>Glomeromycotina</taxon>
        <taxon>Glomeromycetes</taxon>
        <taxon>Diversisporales</taxon>
        <taxon>Gigasporaceae</taxon>
        <taxon>Gigaspora</taxon>
    </lineage>
</organism>
<name>A0A397UWB5_9GLOM</name>
<keyword evidence="3" id="KW-1185">Reference proteome</keyword>
<gene>
    <name evidence="2" type="ORF">C2G38_2195192</name>
</gene>
<evidence type="ECO:0000313" key="2">
    <source>
        <dbReference type="EMBL" id="RIB14405.1"/>
    </source>
</evidence>
<sequence>MHQQQKRFQTKLHPTTATRQQRKTTEKAPSNAEENFRKTTCNEKTPVIKAPRTTIVIQKKKPTPETDTSNDNEIPRTEITIISPEMAKWTKLTTEKRSNINVSTGK</sequence>
<dbReference type="AlphaFoldDB" id="A0A397UWB5"/>
<dbReference type="Proteomes" id="UP000266673">
    <property type="component" value="Unassembled WGS sequence"/>
</dbReference>
<proteinExistence type="predicted"/>
<feature type="compositionally biased region" description="Basic residues" evidence="1">
    <location>
        <begin position="1"/>
        <end position="10"/>
    </location>
</feature>
<reference evidence="2 3" key="1">
    <citation type="submission" date="2018-06" db="EMBL/GenBank/DDBJ databases">
        <title>Comparative genomics reveals the genomic features of Rhizophagus irregularis, R. cerebriforme, R. diaphanum and Gigaspora rosea, and their symbiotic lifestyle signature.</title>
        <authorList>
            <person name="Morin E."/>
            <person name="San Clemente H."/>
            <person name="Chen E.C.H."/>
            <person name="De La Providencia I."/>
            <person name="Hainaut M."/>
            <person name="Kuo A."/>
            <person name="Kohler A."/>
            <person name="Murat C."/>
            <person name="Tang N."/>
            <person name="Roy S."/>
            <person name="Loubradou J."/>
            <person name="Henrissat B."/>
            <person name="Grigoriev I.V."/>
            <person name="Corradi N."/>
            <person name="Roux C."/>
            <person name="Martin F.M."/>
        </authorList>
    </citation>
    <scope>NUCLEOTIDE SEQUENCE [LARGE SCALE GENOMIC DNA]</scope>
    <source>
        <strain evidence="2 3">DAOM 194757</strain>
    </source>
</reference>
<evidence type="ECO:0000313" key="3">
    <source>
        <dbReference type="Proteomes" id="UP000266673"/>
    </source>
</evidence>
<dbReference type="EMBL" id="QKWP01000833">
    <property type="protein sequence ID" value="RIB14405.1"/>
    <property type="molecule type" value="Genomic_DNA"/>
</dbReference>
<comment type="caution">
    <text evidence="2">The sequence shown here is derived from an EMBL/GenBank/DDBJ whole genome shotgun (WGS) entry which is preliminary data.</text>
</comment>
<evidence type="ECO:0000256" key="1">
    <source>
        <dbReference type="SAM" id="MobiDB-lite"/>
    </source>
</evidence>